<feature type="region of interest" description="Disordered" evidence="1">
    <location>
        <begin position="214"/>
        <end position="255"/>
    </location>
</feature>
<dbReference type="AlphaFoldDB" id="A0A061GCG2"/>
<feature type="compositionally biased region" description="Basic and acidic residues" evidence="1">
    <location>
        <begin position="239"/>
        <end position="249"/>
    </location>
</feature>
<evidence type="ECO:0000313" key="4">
    <source>
        <dbReference type="Proteomes" id="UP000026915"/>
    </source>
</evidence>
<evidence type="ECO:0000313" key="3">
    <source>
        <dbReference type="EMBL" id="EOY26837.1"/>
    </source>
</evidence>
<dbReference type="EMBL" id="CM001884">
    <property type="protein sequence ID" value="EOY26837.1"/>
    <property type="molecule type" value="Genomic_DNA"/>
</dbReference>
<evidence type="ECO:0000256" key="1">
    <source>
        <dbReference type="SAM" id="MobiDB-lite"/>
    </source>
</evidence>
<organism evidence="3 4">
    <name type="scientific">Theobroma cacao</name>
    <name type="common">Cacao</name>
    <name type="synonym">Cocoa</name>
    <dbReference type="NCBI Taxonomy" id="3641"/>
    <lineage>
        <taxon>Eukaryota</taxon>
        <taxon>Viridiplantae</taxon>
        <taxon>Streptophyta</taxon>
        <taxon>Embryophyta</taxon>
        <taxon>Tracheophyta</taxon>
        <taxon>Spermatophyta</taxon>
        <taxon>Magnoliopsida</taxon>
        <taxon>eudicotyledons</taxon>
        <taxon>Gunneridae</taxon>
        <taxon>Pentapetalae</taxon>
        <taxon>rosids</taxon>
        <taxon>malvids</taxon>
        <taxon>Malvales</taxon>
        <taxon>Malvaceae</taxon>
        <taxon>Byttnerioideae</taxon>
        <taxon>Theobroma</taxon>
    </lineage>
</organism>
<evidence type="ECO:0000256" key="2">
    <source>
        <dbReference type="SAM" id="SignalP"/>
    </source>
</evidence>
<dbReference type="HOGENOM" id="CLU_1091587_0_0_1"/>
<name>A0A061GCG2_THECC</name>
<proteinExistence type="predicted"/>
<dbReference type="InParanoid" id="A0A061GCG2"/>
<dbReference type="Gramene" id="EOY26837">
    <property type="protein sequence ID" value="EOY26837"/>
    <property type="gene ID" value="TCM_028812"/>
</dbReference>
<feature type="chain" id="PRO_5001598965" evidence="2">
    <location>
        <begin position="21"/>
        <end position="255"/>
    </location>
</feature>
<gene>
    <name evidence="3" type="ORF">TCM_028812</name>
</gene>
<accession>A0A061GCG2</accession>
<sequence>MRKLMLSLAGFRSAFGVMSAYRDVAAVVTGPMGVPGGEQSTLVKVQRLCLETGIRSTSTPRTCESLCESLARFRSTFGVKNVCRGFAAVVTGSMGSSGDSGFVLLVIRVHSVMMPSVKAFSDDDYVLCRLLRQWGVTMMICCLSVGHCSCMPVMNPRICLPDSCMPIMDHWVWIVINLVLEGIVKIQPKTRATSWAMTEYDVFDETMVRPQTSSLRSRGRARAARCAQNVEPSDVPISDDYKEGRNDHSTRRHAT</sequence>
<keyword evidence="4" id="KW-1185">Reference proteome</keyword>
<protein>
    <submittedName>
        <fullName evidence="3">Uncharacterized protein</fullName>
    </submittedName>
</protein>
<dbReference type="Proteomes" id="UP000026915">
    <property type="component" value="Chromosome 6"/>
</dbReference>
<feature type="signal peptide" evidence="2">
    <location>
        <begin position="1"/>
        <end position="20"/>
    </location>
</feature>
<keyword evidence="2" id="KW-0732">Signal</keyword>
<reference evidence="3 4" key="1">
    <citation type="journal article" date="2013" name="Genome Biol.">
        <title>The genome sequence of the most widely cultivated cacao type and its use to identify candidate genes regulating pod color.</title>
        <authorList>
            <person name="Motamayor J.C."/>
            <person name="Mockaitis K."/>
            <person name="Schmutz J."/>
            <person name="Haiminen N."/>
            <person name="Iii D.L."/>
            <person name="Cornejo O."/>
            <person name="Findley S.D."/>
            <person name="Zheng P."/>
            <person name="Utro F."/>
            <person name="Royaert S."/>
            <person name="Saski C."/>
            <person name="Jenkins J."/>
            <person name="Podicheti R."/>
            <person name="Zhao M."/>
            <person name="Scheffler B.E."/>
            <person name="Stack J.C."/>
            <person name="Feltus F.A."/>
            <person name="Mustiga G.M."/>
            <person name="Amores F."/>
            <person name="Phillips W."/>
            <person name="Marelli J.P."/>
            <person name="May G.D."/>
            <person name="Shapiro H."/>
            <person name="Ma J."/>
            <person name="Bustamante C.D."/>
            <person name="Schnell R.J."/>
            <person name="Main D."/>
            <person name="Gilbert D."/>
            <person name="Parida L."/>
            <person name="Kuhn D.N."/>
        </authorList>
    </citation>
    <scope>NUCLEOTIDE SEQUENCE [LARGE SCALE GENOMIC DNA]</scope>
    <source>
        <strain evidence="4">cv. Matina 1-6</strain>
    </source>
</reference>